<accession>A0A4P7NRV7</accession>
<dbReference type="Proteomes" id="UP000294847">
    <property type="component" value="Chromosome 6"/>
</dbReference>
<name>A0A4P7NRV7_PYROR</name>
<evidence type="ECO:0000313" key="3">
    <source>
        <dbReference type="Proteomes" id="UP000294847"/>
    </source>
</evidence>
<organism evidence="2 3">
    <name type="scientific">Pyricularia oryzae</name>
    <name type="common">Rice blast fungus</name>
    <name type="synonym">Magnaporthe oryzae</name>
    <dbReference type="NCBI Taxonomy" id="318829"/>
    <lineage>
        <taxon>Eukaryota</taxon>
        <taxon>Fungi</taxon>
        <taxon>Dikarya</taxon>
        <taxon>Ascomycota</taxon>
        <taxon>Pezizomycotina</taxon>
        <taxon>Sordariomycetes</taxon>
        <taxon>Sordariomycetidae</taxon>
        <taxon>Magnaporthales</taxon>
        <taxon>Pyriculariaceae</taxon>
        <taxon>Pyricularia</taxon>
    </lineage>
</organism>
<gene>
    <name evidence="2" type="ORF">PoMZ_06774</name>
</gene>
<reference evidence="2 3" key="1">
    <citation type="journal article" date="2019" name="Mol. Biol. Evol.">
        <title>Blast fungal genomes show frequent chromosomal changes, gene gains and losses, and effector gene turnover.</title>
        <authorList>
            <person name="Gomez Luciano L.B."/>
            <person name="Jason Tsai I."/>
            <person name="Chuma I."/>
            <person name="Tosa Y."/>
            <person name="Chen Y.H."/>
            <person name="Li J.Y."/>
            <person name="Li M.Y."/>
            <person name="Jade Lu M.Y."/>
            <person name="Nakayashiki H."/>
            <person name="Li W.H."/>
        </authorList>
    </citation>
    <scope>NUCLEOTIDE SEQUENCE [LARGE SCALE GENOMIC DNA]</scope>
    <source>
        <strain evidence="2">MZ5-1-6</strain>
    </source>
</reference>
<feature type="region of interest" description="Disordered" evidence="1">
    <location>
        <begin position="1"/>
        <end position="20"/>
    </location>
</feature>
<protein>
    <submittedName>
        <fullName evidence="2">Uncharacterized protein</fullName>
    </submittedName>
</protein>
<sequence length="94" mass="10131">MNTKRQEKVGELLPNDSIRLSPSSITPMVKNFRSPGFTSSSKNSLRQCIGPLNGRTCPKTSKAWQGQIALPTLLMAGTCSTGRRSASSTVCVYP</sequence>
<proteinExistence type="predicted"/>
<evidence type="ECO:0000256" key="1">
    <source>
        <dbReference type="SAM" id="MobiDB-lite"/>
    </source>
</evidence>
<dbReference type="AlphaFoldDB" id="A0A4P7NRV7"/>
<feature type="compositionally biased region" description="Basic and acidic residues" evidence="1">
    <location>
        <begin position="1"/>
        <end position="10"/>
    </location>
</feature>
<dbReference type="EMBL" id="CP034209">
    <property type="protein sequence ID" value="QBZ65070.1"/>
    <property type="molecule type" value="Genomic_DNA"/>
</dbReference>
<evidence type="ECO:0000313" key="2">
    <source>
        <dbReference type="EMBL" id="QBZ65070.1"/>
    </source>
</evidence>